<dbReference type="EMBL" id="CP108222">
    <property type="protein sequence ID" value="WTT18647.1"/>
    <property type="molecule type" value="Genomic_DNA"/>
</dbReference>
<name>A0AAU2A4I6_9ACTN</name>
<feature type="transmembrane region" description="Helical" evidence="1">
    <location>
        <begin position="36"/>
        <end position="55"/>
    </location>
</feature>
<gene>
    <name evidence="2" type="ORF">OHA22_25555</name>
</gene>
<organism evidence="2">
    <name type="scientific">Streptomyces sp. NBC_00093</name>
    <dbReference type="NCBI Taxonomy" id="2975649"/>
    <lineage>
        <taxon>Bacteria</taxon>
        <taxon>Bacillati</taxon>
        <taxon>Actinomycetota</taxon>
        <taxon>Actinomycetes</taxon>
        <taxon>Kitasatosporales</taxon>
        <taxon>Streptomycetaceae</taxon>
        <taxon>Streptomyces</taxon>
    </lineage>
</organism>
<feature type="transmembrane region" description="Helical" evidence="1">
    <location>
        <begin position="214"/>
        <end position="231"/>
    </location>
</feature>
<evidence type="ECO:0000313" key="2">
    <source>
        <dbReference type="EMBL" id="WTT18647.1"/>
    </source>
</evidence>
<protein>
    <submittedName>
        <fullName evidence="2">ABC transporter permease</fullName>
    </submittedName>
</protein>
<feature type="transmembrane region" description="Helical" evidence="1">
    <location>
        <begin position="308"/>
        <end position="326"/>
    </location>
</feature>
<keyword evidence="1" id="KW-0472">Membrane</keyword>
<accession>A0AAU2A4I6</accession>
<feature type="transmembrane region" description="Helical" evidence="1">
    <location>
        <begin position="139"/>
        <end position="161"/>
    </location>
</feature>
<feature type="transmembrane region" description="Helical" evidence="1">
    <location>
        <begin position="94"/>
        <end position="118"/>
    </location>
</feature>
<evidence type="ECO:0000256" key="1">
    <source>
        <dbReference type="SAM" id="Phobius"/>
    </source>
</evidence>
<dbReference type="AlphaFoldDB" id="A0AAU2A4I6"/>
<proteinExistence type="predicted"/>
<reference evidence="2" key="1">
    <citation type="submission" date="2022-10" db="EMBL/GenBank/DDBJ databases">
        <title>The complete genomes of actinobacterial strains from the NBC collection.</title>
        <authorList>
            <person name="Joergensen T.S."/>
            <person name="Alvarez Arevalo M."/>
            <person name="Sterndorff E.B."/>
            <person name="Faurdal D."/>
            <person name="Vuksanovic O."/>
            <person name="Mourched A.-S."/>
            <person name="Charusanti P."/>
            <person name="Shaw S."/>
            <person name="Blin K."/>
            <person name="Weber T."/>
        </authorList>
    </citation>
    <scope>NUCLEOTIDE SEQUENCE</scope>
    <source>
        <strain evidence="2">NBC_00093</strain>
    </source>
</reference>
<feature type="transmembrane region" description="Helical" evidence="1">
    <location>
        <begin position="189"/>
        <end position="209"/>
    </location>
</feature>
<sequence>MTTLASAEAPARKRSRSLYRPHGLTWALLRVHRSALWFWLLYVAVAAGVLLWAYGPGATAAMDELAASGCRDGGVPNLGCDMLGPAGNRWDSGVVLGSLLVFFAPFLIAAWAGGSLIGRELEDHTAQLAWTQSVSPVRWLAAKLALPAVLITAGMLLLTVLHRLMWEATGELRQGNYNWYDSQVFEPNGTLATAYALLGLALGVLAGLVARRSLPALGIGIVGMGIVVQQLQSLRPHLWPAVTRTSTVGFEDDGSMTVDKGSYTSTGARIPDLFCDDKTPCVARYDVAGVYRDYHPASHFWPLQLMETGILLALATVVTLIAFALIRRRTGAAV</sequence>
<keyword evidence="1" id="KW-0812">Transmembrane</keyword>
<keyword evidence="1" id="KW-1133">Transmembrane helix</keyword>